<dbReference type="AlphaFoldDB" id="A0A511R1B5"/>
<evidence type="ECO:0000313" key="3">
    <source>
        <dbReference type="Proteomes" id="UP000321197"/>
    </source>
</evidence>
<gene>
    <name evidence="2" type="ORF">MHY01S_15670</name>
</gene>
<dbReference type="Proteomes" id="UP000321197">
    <property type="component" value="Unassembled WGS sequence"/>
</dbReference>
<name>A0A511R1B5_9DEIN</name>
<dbReference type="EMBL" id="BJXL01000043">
    <property type="protein sequence ID" value="GEM83401.1"/>
    <property type="molecule type" value="Genomic_DNA"/>
</dbReference>
<dbReference type="RefSeq" id="WP_147075385.1">
    <property type="nucleotide sequence ID" value="NZ_BJXL01000043.1"/>
</dbReference>
<reference evidence="2 3" key="1">
    <citation type="submission" date="2019-07" db="EMBL/GenBank/DDBJ databases">
        <title>Whole genome shotgun sequence of Meiothermus hypogaeus NBRC 106114.</title>
        <authorList>
            <person name="Hosoyama A."/>
            <person name="Uohara A."/>
            <person name="Ohji S."/>
            <person name="Ichikawa N."/>
        </authorList>
    </citation>
    <scope>NUCLEOTIDE SEQUENCE [LARGE SCALE GENOMIC DNA]</scope>
    <source>
        <strain evidence="2 3">NBRC 106114</strain>
    </source>
</reference>
<keyword evidence="1" id="KW-0812">Transmembrane</keyword>
<organism evidence="2 3">
    <name type="scientific">Meiothermus hypogaeus NBRC 106114</name>
    <dbReference type="NCBI Taxonomy" id="1227553"/>
    <lineage>
        <taxon>Bacteria</taxon>
        <taxon>Thermotogati</taxon>
        <taxon>Deinococcota</taxon>
        <taxon>Deinococci</taxon>
        <taxon>Thermales</taxon>
        <taxon>Thermaceae</taxon>
        <taxon>Meiothermus</taxon>
    </lineage>
</organism>
<accession>A0A511R1B5</accession>
<protein>
    <submittedName>
        <fullName evidence="2">Uncharacterized protein</fullName>
    </submittedName>
</protein>
<keyword evidence="1" id="KW-0472">Membrane</keyword>
<sequence>MKLPLRWYWVGLLCVVLALGFWAWRRVPTSDSTGEANPVVQGEELEYSGPSWFPTRLHSWQFLLQSWALESGDDCKVLAEAVRQEQIVLHAYRQMEVLHFAKEADLDWLSYARAVESLAIRIFNAGGIAQFDFSRNVGDTKELFGAECELGGSQVMVMMETHANATVWGYDQDGNHVLLVNRGGLLNETNLDVVRGAYRVRFGEGAGMVLFEAHLAHEMKHCQQIRAQPIFYVPTLEDYQQNEIEAYIASIKIKQAGMVFYKCLF</sequence>
<evidence type="ECO:0000313" key="2">
    <source>
        <dbReference type="EMBL" id="GEM83401.1"/>
    </source>
</evidence>
<keyword evidence="1" id="KW-1133">Transmembrane helix</keyword>
<comment type="caution">
    <text evidence="2">The sequence shown here is derived from an EMBL/GenBank/DDBJ whole genome shotgun (WGS) entry which is preliminary data.</text>
</comment>
<evidence type="ECO:0000256" key="1">
    <source>
        <dbReference type="SAM" id="Phobius"/>
    </source>
</evidence>
<proteinExistence type="predicted"/>
<feature type="transmembrane region" description="Helical" evidence="1">
    <location>
        <begin position="7"/>
        <end position="24"/>
    </location>
</feature>